<feature type="compositionally biased region" description="Low complexity" evidence="1">
    <location>
        <begin position="100"/>
        <end position="116"/>
    </location>
</feature>
<dbReference type="AlphaFoldDB" id="A0A1J4K1C3"/>
<keyword evidence="3" id="KW-1185">Reference proteome</keyword>
<organism evidence="2 3">
    <name type="scientific">Tritrichomonas foetus</name>
    <dbReference type="NCBI Taxonomy" id="1144522"/>
    <lineage>
        <taxon>Eukaryota</taxon>
        <taxon>Metamonada</taxon>
        <taxon>Parabasalia</taxon>
        <taxon>Tritrichomonadida</taxon>
        <taxon>Tritrichomonadidae</taxon>
        <taxon>Tritrichomonas</taxon>
    </lineage>
</organism>
<gene>
    <name evidence="2" type="ORF">TRFO_27912</name>
</gene>
<accession>A0A1J4K1C3</accession>
<feature type="region of interest" description="Disordered" evidence="1">
    <location>
        <begin position="100"/>
        <end position="170"/>
    </location>
</feature>
<proteinExistence type="predicted"/>
<feature type="compositionally biased region" description="Low complexity" evidence="1">
    <location>
        <begin position="137"/>
        <end position="160"/>
    </location>
</feature>
<evidence type="ECO:0008006" key="4">
    <source>
        <dbReference type="Google" id="ProtNLM"/>
    </source>
</evidence>
<name>A0A1J4K1C3_9EUKA</name>
<evidence type="ECO:0000313" key="3">
    <source>
        <dbReference type="Proteomes" id="UP000179807"/>
    </source>
</evidence>
<comment type="caution">
    <text evidence="2">The sequence shown here is derived from an EMBL/GenBank/DDBJ whole genome shotgun (WGS) entry which is preliminary data.</text>
</comment>
<protein>
    <recommendedName>
        <fullName evidence="4">Tubby C-terminal domain-containing protein</fullName>
    </recommendedName>
</protein>
<dbReference type="Proteomes" id="UP000179807">
    <property type="component" value="Unassembled WGS sequence"/>
</dbReference>
<feature type="region of interest" description="Disordered" evidence="1">
    <location>
        <begin position="45"/>
        <end position="66"/>
    </location>
</feature>
<dbReference type="GeneID" id="94840552"/>
<reference evidence="2" key="1">
    <citation type="submission" date="2016-10" db="EMBL/GenBank/DDBJ databases">
        <authorList>
            <person name="Benchimol M."/>
            <person name="Almeida L.G."/>
            <person name="Vasconcelos A.T."/>
            <person name="Perreira-Neves A."/>
            <person name="Rosa I.A."/>
            <person name="Tasca T."/>
            <person name="Bogo M.R."/>
            <person name="de Souza W."/>
        </authorList>
    </citation>
    <scope>NUCLEOTIDE SEQUENCE [LARGE SCALE GENOMIC DNA]</scope>
    <source>
        <strain evidence="2">K</strain>
    </source>
</reference>
<dbReference type="VEuPathDB" id="TrichDB:TRFO_27912"/>
<evidence type="ECO:0000256" key="1">
    <source>
        <dbReference type="SAM" id="MobiDB-lite"/>
    </source>
</evidence>
<feature type="compositionally biased region" description="Basic and acidic residues" evidence="1">
    <location>
        <begin position="161"/>
        <end position="170"/>
    </location>
</feature>
<sequence length="402" mass="45294">MNNTVHFDIEKIDKIFISHRFHLEMRGKQGANLFTIEFSSSDGYYEEEDYDESTPPPPPPPKKVFRQMTPTRVTKRQVTVPPPAIGGLIELSSSEDEYYSSTIKSSSQTTQESTDIFTLKDEDSKTNNSKKPQVDFSPKSNTNIKKPNNNINSQTANNNDKINDIDNSKNEDNNYEITEIKDETVVQVVKSTPVQRPRPTPIPQKIEHKNWPTYLITRDSKMHFNGRRLFFSFFDGSNQLYAAKCKSKNAESVFIMKGTKVHLGETADALVLVGNDSSDFSLRKNTNVDDEIMTIRIIPPKTPADTARKLTVSFFSPKDGTPARLTSKNPKLNPDGKVEHDFEGHFAVSSTKNAVLVAKANGPSMLLIRKTGPDAIEIETRFEHEDLWIFTIGIASFLSKVK</sequence>
<dbReference type="OrthoDB" id="10662459at2759"/>
<evidence type="ECO:0000313" key="2">
    <source>
        <dbReference type="EMBL" id="OHT04584.1"/>
    </source>
</evidence>
<dbReference type="RefSeq" id="XP_068357720.1">
    <property type="nucleotide sequence ID" value="XM_068505848.1"/>
</dbReference>
<dbReference type="EMBL" id="MLAK01000788">
    <property type="protein sequence ID" value="OHT04584.1"/>
    <property type="molecule type" value="Genomic_DNA"/>
</dbReference>